<protein>
    <submittedName>
        <fullName evidence="2">Uncharacterized protein</fullName>
    </submittedName>
</protein>
<evidence type="ECO:0000313" key="2">
    <source>
        <dbReference type="EMBL" id="VDN16962.1"/>
    </source>
</evidence>
<keyword evidence="1" id="KW-0732">Signal</keyword>
<dbReference type="EMBL" id="UYRU01067714">
    <property type="protein sequence ID" value="VDN16962.1"/>
    <property type="molecule type" value="Genomic_DNA"/>
</dbReference>
<evidence type="ECO:0000313" key="3">
    <source>
        <dbReference type="Proteomes" id="UP000281553"/>
    </source>
</evidence>
<accession>A0A3P7PA50</accession>
<keyword evidence="3" id="KW-1185">Reference proteome</keyword>
<reference evidence="2 3" key="1">
    <citation type="submission" date="2018-11" db="EMBL/GenBank/DDBJ databases">
        <authorList>
            <consortium name="Pathogen Informatics"/>
        </authorList>
    </citation>
    <scope>NUCLEOTIDE SEQUENCE [LARGE SCALE GENOMIC DNA]</scope>
</reference>
<name>A0A3P7PA50_DIBLA</name>
<evidence type="ECO:0000256" key="1">
    <source>
        <dbReference type="SAM" id="SignalP"/>
    </source>
</evidence>
<feature type="signal peptide" evidence="1">
    <location>
        <begin position="1"/>
        <end position="17"/>
    </location>
</feature>
<sequence>MLCYGSFMLFIPAPVELSSSLAVLPTGQVLTTTLTISFGAVPVVSKMPNCSLVNR</sequence>
<dbReference type="Proteomes" id="UP000281553">
    <property type="component" value="Unassembled WGS sequence"/>
</dbReference>
<gene>
    <name evidence="2" type="ORF">DILT_LOCUS12793</name>
</gene>
<organism evidence="2 3">
    <name type="scientific">Dibothriocephalus latus</name>
    <name type="common">Fish tapeworm</name>
    <name type="synonym">Diphyllobothrium latum</name>
    <dbReference type="NCBI Taxonomy" id="60516"/>
    <lineage>
        <taxon>Eukaryota</taxon>
        <taxon>Metazoa</taxon>
        <taxon>Spiralia</taxon>
        <taxon>Lophotrochozoa</taxon>
        <taxon>Platyhelminthes</taxon>
        <taxon>Cestoda</taxon>
        <taxon>Eucestoda</taxon>
        <taxon>Diphyllobothriidea</taxon>
        <taxon>Diphyllobothriidae</taxon>
        <taxon>Dibothriocephalus</taxon>
    </lineage>
</organism>
<dbReference type="AlphaFoldDB" id="A0A3P7PA50"/>
<feature type="chain" id="PRO_5018255374" evidence="1">
    <location>
        <begin position="18"/>
        <end position="55"/>
    </location>
</feature>
<proteinExistence type="predicted"/>